<keyword evidence="5" id="KW-0166">Nematocyst</keyword>
<dbReference type="SUPFAM" id="SSF63724">
    <property type="entry name" value="Cytolysin/lectin"/>
    <property type="match status" value="1"/>
</dbReference>
<evidence type="ECO:0000313" key="6">
    <source>
        <dbReference type="EnsemblMetazoa" id="XP_038064909.1"/>
    </source>
</evidence>
<dbReference type="Gene3D" id="2.60.270.20">
    <property type="entry name" value="Cytolysin/lectin"/>
    <property type="match status" value="1"/>
</dbReference>
<protein>
    <submittedName>
        <fullName evidence="6">Uncharacterized protein</fullName>
    </submittedName>
</protein>
<evidence type="ECO:0000256" key="4">
    <source>
        <dbReference type="ARBA" id="ARBA00023298"/>
    </source>
</evidence>
<dbReference type="OMA" id="RYINIMW"/>
<evidence type="ECO:0000256" key="2">
    <source>
        <dbReference type="ARBA" id="ARBA00004532"/>
    </source>
</evidence>
<dbReference type="AlphaFoldDB" id="A0A914AN99"/>
<dbReference type="InterPro" id="IPR050677">
    <property type="entry name" value="Actinoporin_PFT"/>
</dbReference>
<proteinExistence type="predicted"/>
<comment type="subcellular location">
    <subcellularLocation>
        <location evidence="2">Nematocyst</location>
    </subcellularLocation>
    <subcellularLocation>
        <location evidence="1">Target cell membrane</location>
    </subcellularLocation>
</comment>
<sequence>MANLRLIDDGLPVQVDDDEDYFQDINRSLQMQNNPHHARAQYVHPRMNRPIQIGVSLMNTSVTDMLTNTSNWRACAVKVVNHTRWTLESAGIFIKGGHSISAQHNVEPLTAEAFVAEKTKGTATSSYGTASFSVQGQGRPRYINIMWSVPFDRNIFKNVLGIEVSQDCGPHDFDRMYYRRNFRQHSVTRDFKRNLVPLRVQTNDLAVVGSMGNGPKVEALINVYEH</sequence>
<dbReference type="InterPro" id="IPR015926">
    <property type="entry name" value="Cytolysin/lectin"/>
</dbReference>
<keyword evidence="4" id="KW-1053">Target membrane</keyword>
<name>A0A914AN99_PATMI</name>
<evidence type="ECO:0000256" key="1">
    <source>
        <dbReference type="ARBA" id="ARBA00004175"/>
    </source>
</evidence>
<dbReference type="PANTHER" id="PTHR40388">
    <property type="entry name" value="BRYOPORIN"/>
    <property type="match status" value="1"/>
</dbReference>
<evidence type="ECO:0000313" key="7">
    <source>
        <dbReference type="Proteomes" id="UP000887568"/>
    </source>
</evidence>
<reference evidence="6" key="1">
    <citation type="submission" date="2022-11" db="UniProtKB">
        <authorList>
            <consortium name="EnsemblMetazoa"/>
        </authorList>
    </citation>
    <scope>IDENTIFICATION</scope>
</reference>
<dbReference type="GeneID" id="119735282"/>
<dbReference type="OrthoDB" id="2304600at2759"/>
<organism evidence="6 7">
    <name type="scientific">Patiria miniata</name>
    <name type="common">Bat star</name>
    <name type="synonym">Asterina miniata</name>
    <dbReference type="NCBI Taxonomy" id="46514"/>
    <lineage>
        <taxon>Eukaryota</taxon>
        <taxon>Metazoa</taxon>
        <taxon>Echinodermata</taxon>
        <taxon>Eleutherozoa</taxon>
        <taxon>Asterozoa</taxon>
        <taxon>Asteroidea</taxon>
        <taxon>Valvatacea</taxon>
        <taxon>Valvatida</taxon>
        <taxon>Asterinidae</taxon>
        <taxon>Patiria</taxon>
    </lineage>
</organism>
<keyword evidence="4" id="KW-0472">Membrane</keyword>
<evidence type="ECO:0000256" key="5">
    <source>
        <dbReference type="ARBA" id="ARBA00023331"/>
    </source>
</evidence>
<keyword evidence="3" id="KW-1052">Target cell membrane</keyword>
<dbReference type="GO" id="GO:0044218">
    <property type="term" value="C:other organism cell membrane"/>
    <property type="evidence" value="ECO:0007669"/>
    <property type="project" value="UniProtKB-KW"/>
</dbReference>
<accession>A0A914AN99</accession>
<keyword evidence="7" id="KW-1185">Reference proteome</keyword>
<dbReference type="GO" id="GO:0042151">
    <property type="term" value="C:nematocyst"/>
    <property type="evidence" value="ECO:0007669"/>
    <property type="project" value="UniProtKB-SubCell"/>
</dbReference>
<evidence type="ECO:0000256" key="3">
    <source>
        <dbReference type="ARBA" id="ARBA00022537"/>
    </source>
</evidence>
<dbReference type="RefSeq" id="XP_038064909.1">
    <property type="nucleotide sequence ID" value="XM_038208981.1"/>
</dbReference>
<dbReference type="EnsemblMetazoa" id="XM_038208981.1">
    <property type="protein sequence ID" value="XP_038064909.1"/>
    <property type="gene ID" value="LOC119735282"/>
</dbReference>
<dbReference type="PANTHER" id="PTHR40388:SF1">
    <property type="entry name" value="BRYOPORIN"/>
    <property type="match status" value="1"/>
</dbReference>
<dbReference type="Proteomes" id="UP000887568">
    <property type="component" value="Unplaced"/>
</dbReference>